<accession>A0A4Q5LDS0</accession>
<gene>
    <name evidence="1" type="ORF">EWM57_05360</name>
</gene>
<dbReference type="EMBL" id="SEWE01000008">
    <property type="protein sequence ID" value="RYU81808.1"/>
    <property type="molecule type" value="Genomic_DNA"/>
</dbReference>
<keyword evidence="2" id="KW-1185">Reference proteome</keyword>
<dbReference type="InterPro" id="IPR047729">
    <property type="entry name" value="Sce7726-like"/>
</dbReference>
<evidence type="ECO:0000313" key="1">
    <source>
        <dbReference type="EMBL" id="RYU81808.1"/>
    </source>
</evidence>
<name>A0A4Q5LDS0_9BACT</name>
<reference evidence="1 2" key="1">
    <citation type="submission" date="2019-02" db="EMBL/GenBank/DDBJ databases">
        <title>Bacterial novel species isolated from soil.</title>
        <authorList>
            <person name="Jung H.-Y."/>
        </authorList>
    </citation>
    <scope>NUCLEOTIDE SEQUENCE [LARGE SCALE GENOMIC DNA]</scope>
    <source>
        <strain evidence="1 2">1-3-3-3</strain>
    </source>
</reference>
<evidence type="ECO:0008006" key="3">
    <source>
        <dbReference type="Google" id="ProtNLM"/>
    </source>
</evidence>
<proteinExistence type="predicted"/>
<evidence type="ECO:0000313" key="2">
    <source>
        <dbReference type="Proteomes" id="UP000294155"/>
    </source>
</evidence>
<dbReference type="NCBIfam" id="NF033832">
    <property type="entry name" value="sce7726_fam"/>
    <property type="match status" value="1"/>
</dbReference>
<comment type="caution">
    <text evidence="1">The sequence shown here is derived from an EMBL/GenBank/DDBJ whole genome shotgun (WGS) entry which is preliminary data.</text>
</comment>
<dbReference type="AlphaFoldDB" id="A0A4Q5LDS0"/>
<protein>
    <recommendedName>
        <fullName evidence="3">Sce7726 family protein</fullName>
    </recommendedName>
</protein>
<sequence length="163" mass="18754">MVEEMGLSAHAARIDIGVINGQLVGYEIKSDRDNLNRLPSQLEVYNQIFDRITVICGPKHLGKLQGFLPKHIGILVTQKLADKWELVTVRESSQNPYRKAYMIASLLWHEEAKALLVELGFGKGLSRLRRWELWERIAENLTIEQVSHHVRTTLKARTSWREA</sequence>
<organism evidence="1 2">
    <name type="scientific">Hymenobacter persicinus</name>
    <dbReference type="NCBI Taxonomy" id="2025506"/>
    <lineage>
        <taxon>Bacteria</taxon>
        <taxon>Pseudomonadati</taxon>
        <taxon>Bacteroidota</taxon>
        <taxon>Cytophagia</taxon>
        <taxon>Cytophagales</taxon>
        <taxon>Hymenobacteraceae</taxon>
        <taxon>Hymenobacter</taxon>
    </lineage>
</organism>
<dbReference type="Proteomes" id="UP000294155">
    <property type="component" value="Unassembled WGS sequence"/>
</dbReference>
<dbReference type="OrthoDB" id="128875at2"/>